<keyword evidence="1 3" id="KW-0378">Hydrolase</keyword>
<dbReference type="EMBL" id="WRPP01000010">
    <property type="protein sequence ID" value="MVU82804.1"/>
    <property type="molecule type" value="Genomic_DNA"/>
</dbReference>
<keyword evidence="4" id="KW-1185">Reference proteome</keyword>
<proteinExistence type="predicted"/>
<feature type="domain" description="Alpha/beta hydrolase fold-3" evidence="2">
    <location>
        <begin position="88"/>
        <end position="292"/>
    </location>
</feature>
<evidence type="ECO:0000313" key="3">
    <source>
        <dbReference type="EMBL" id="MVU82804.1"/>
    </source>
</evidence>
<reference evidence="3 4" key="1">
    <citation type="submission" date="2019-12" db="EMBL/GenBank/DDBJ databases">
        <title>Nocardia sp. nov. ET3-3 isolated from soil.</title>
        <authorList>
            <person name="Kanchanasin P."/>
            <person name="Tanasupawat S."/>
            <person name="Yuki M."/>
            <person name="Kudo T."/>
        </authorList>
    </citation>
    <scope>NUCLEOTIDE SEQUENCE [LARGE SCALE GENOMIC DNA]</scope>
    <source>
        <strain evidence="3 4">ET3-3</strain>
    </source>
</reference>
<dbReference type="AlphaFoldDB" id="A0A7K1V821"/>
<sequence length="332" mass="36370">MGSGLLRRDPHIDRYPALRARMFQAMFPIVERLRYSSPHVQFATKPIGKPTTMTVPTRHGPVRTLVYAPVGADVAATRAEGRKPPVHLIIHGGAFVIRRPAQEDNVARFLCSELGCYVVLPDYDTAPSVRFPVSEEQCSDVLAWLRDNAADLGWDRDRISLGGASAGGKLALSVALDAIDRGAFVPIAISIEYGAANLSLPDSERTSPKRNPVVGPSLMNLIRTTYFKDVDTTLPTASPALHPRRGELPPTLIITADQDTVRHEMNHLAADLRERGVAVTHHEFPGVDHGFTHAEPVEQCRAALEMIRDHLGSAYQAPLTRSTVETRSDSSR</sequence>
<dbReference type="GO" id="GO:0016787">
    <property type="term" value="F:hydrolase activity"/>
    <property type="evidence" value="ECO:0007669"/>
    <property type="project" value="UniProtKB-KW"/>
</dbReference>
<dbReference type="PANTHER" id="PTHR48081">
    <property type="entry name" value="AB HYDROLASE SUPERFAMILY PROTEIN C4A8.06C"/>
    <property type="match status" value="1"/>
</dbReference>
<evidence type="ECO:0000313" key="4">
    <source>
        <dbReference type="Proteomes" id="UP000466794"/>
    </source>
</evidence>
<dbReference type="InterPro" id="IPR050300">
    <property type="entry name" value="GDXG_lipolytic_enzyme"/>
</dbReference>
<dbReference type="Proteomes" id="UP000466794">
    <property type="component" value="Unassembled WGS sequence"/>
</dbReference>
<gene>
    <name evidence="3" type="ORF">GPX89_36915</name>
</gene>
<name>A0A7K1V821_9NOCA</name>
<evidence type="ECO:0000259" key="2">
    <source>
        <dbReference type="Pfam" id="PF07859"/>
    </source>
</evidence>
<comment type="caution">
    <text evidence="3">The sequence shown here is derived from an EMBL/GenBank/DDBJ whole genome shotgun (WGS) entry which is preliminary data.</text>
</comment>
<dbReference type="RefSeq" id="WP_157392361.1">
    <property type="nucleotide sequence ID" value="NZ_WRPP01000010.1"/>
</dbReference>
<dbReference type="InterPro" id="IPR013094">
    <property type="entry name" value="AB_hydrolase_3"/>
</dbReference>
<dbReference type="InterPro" id="IPR029058">
    <property type="entry name" value="AB_hydrolase_fold"/>
</dbReference>
<dbReference type="Gene3D" id="3.40.50.1820">
    <property type="entry name" value="alpha/beta hydrolase"/>
    <property type="match status" value="1"/>
</dbReference>
<organism evidence="3 4">
    <name type="scientific">Nocardia terrae</name>
    <dbReference type="NCBI Taxonomy" id="2675851"/>
    <lineage>
        <taxon>Bacteria</taxon>
        <taxon>Bacillati</taxon>
        <taxon>Actinomycetota</taxon>
        <taxon>Actinomycetes</taxon>
        <taxon>Mycobacteriales</taxon>
        <taxon>Nocardiaceae</taxon>
        <taxon>Nocardia</taxon>
    </lineage>
</organism>
<accession>A0A7K1V821</accession>
<evidence type="ECO:0000256" key="1">
    <source>
        <dbReference type="ARBA" id="ARBA00022801"/>
    </source>
</evidence>
<dbReference type="Pfam" id="PF07859">
    <property type="entry name" value="Abhydrolase_3"/>
    <property type="match status" value="1"/>
</dbReference>
<protein>
    <submittedName>
        <fullName evidence="3">Alpha/beta hydrolase fold domain-containing protein</fullName>
    </submittedName>
</protein>
<dbReference type="SUPFAM" id="SSF53474">
    <property type="entry name" value="alpha/beta-Hydrolases"/>
    <property type="match status" value="1"/>
</dbReference>